<dbReference type="PANTHER" id="PTHR30474:SF1">
    <property type="entry name" value="PEPTIDOGLYCAN GLYCOSYLTRANSFERASE MRDB"/>
    <property type="match status" value="1"/>
</dbReference>
<protein>
    <submittedName>
        <fullName evidence="7">Cell division protein FtsW, lipid II flippase</fullName>
    </submittedName>
</protein>
<dbReference type="Pfam" id="PF01098">
    <property type="entry name" value="FTSW_RODA_SPOVE"/>
    <property type="match status" value="1"/>
</dbReference>
<evidence type="ECO:0000256" key="6">
    <source>
        <dbReference type="SAM" id="Phobius"/>
    </source>
</evidence>
<dbReference type="InterPro" id="IPR001182">
    <property type="entry name" value="FtsW/RodA"/>
</dbReference>
<keyword evidence="5 6" id="KW-0472">Membrane</keyword>
<evidence type="ECO:0000313" key="8">
    <source>
        <dbReference type="Proteomes" id="UP000199300"/>
    </source>
</evidence>
<keyword evidence="4 6" id="KW-1133">Transmembrane helix</keyword>
<dbReference type="AlphaFoldDB" id="A0A1H8NBX0"/>
<dbReference type="GO" id="GO:0008360">
    <property type="term" value="P:regulation of cell shape"/>
    <property type="evidence" value="ECO:0007669"/>
    <property type="project" value="UniProtKB-KW"/>
</dbReference>
<dbReference type="GO" id="GO:0015648">
    <property type="term" value="F:lipid-linked peptidoglycan transporter activity"/>
    <property type="evidence" value="ECO:0007669"/>
    <property type="project" value="TreeGrafter"/>
</dbReference>
<dbReference type="PANTHER" id="PTHR30474">
    <property type="entry name" value="CELL CYCLE PROTEIN"/>
    <property type="match status" value="1"/>
</dbReference>
<evidence type="ECO:0000256" key="1">
    <source>
        <dbReference type="ARBA" id="ARBA00004141"/>
    </source>
</evidence>
<feature type="transmembrane region" description="Helical" evidence="6">
    <location>
        <begin position="138"/>
        <end position="156"/>
    </location>
</feature>
<feature type="transmembrane region" description="Helical" evidence="6">
    <location>
        <begin position="327"/>
        <end position="347"/>
    </location>
</feature>
<evidence type="ECO:0000256" key="3">
    <source>
        <dbReference type="ARBA" id="ARBA00022960"/>
    </source>
</evidence>
<feature type="transmembrane region" description="Helical" evidence="6">
    <location>
        <begin position="245"/>
        <end position="264"/>
    </location>
</feature>
<dbReference type="GO" id="GO:0005886">
    <property type="term" value="C:plasma membrane"/>
    <property type="evidence" value="ECO:0007669"/>
    <property type="project" value="TreeGrafter"/>
</dbReference>
<feature type="transmembrane region" description="Helical" evidence="6">
    <location>
        <begin position="393"/>
        <end position="414"/>
    </location>
</feature>
<comment type="subcellular location">
    <subcellularLocation>
        <location evidence="1">Membrane</location>
        <topology evidence="1">Multi-pass membrane protein</topology>
    </subcellularLocation>
</comment>
<keyword evidence="7" id="KW-0132">Cell division</keyword>
<keyword evidence="2 6" id="KW-0812">Transmembrane</keyword>
<feature type="transmembrane region" description="Helical" evidence="6">
    <location>
        <begin position="221"/>
        <end position="238"/>
    </location>
</feature>
<dbReference type="RefSeq" id="WP_091497127.1">
    <property type="nucleotide sequence ID" value="NZ_FODJ01000005.1"/>
</dbReference>
<dbReference type="NCBIfam" id="NF038403">
    <property type="entry name" value="perm_prefix_1"/>
    <property type="match status" value="1"/>
</dbReference>
<sequence length="421" mass="48628">MRQQVERYLAQVTQSIRSTKARAAVEQELTYHFEQRIDALMSQGYQEQEAEAKVIEGMGNPLTVGQEMAKIHKPTIDWLLLSNYVMILGLGVIIFYVITFPSHINHMPLFSRQLIFGTIGLAITLLIMFINYRYLLKWWYITLVMGGLLTITMELFGSEISGRPFIFLFNWNINNWFTMLFYLLGFAGLLNSRMKQGKLYSYTTLMYWLPIYFFIDQVTFLIAVFYFITLTIMVLFANLRWKEKLTIMTVQLATGLAFAVYTWTQFSAYVQFRLSGFFFPNEQGDPYLYLQIRQLFKESTMLGNRSEWGGYELVHTELIFPYLVNRLGWLFGAVLLSLLILLLGRLVKIGWQTKDPFGQTLVVLGTTVIGLSIVWNTGMMFGLLPIAGVPLPFISYGGQFTVIFSIYIGLILSVNRKKQLN</sequence>
<reference evidence="7 8" key="1">
    <citation type="submission" date="2016-10" db="EMBL/GenBank/DDBJ databases">
        <authorList>
            <person name="de Groot N.N."/>
        </authorList>
    </citation>
    <scope>NUCLEOTIDE SEQUENCE [LARGE SCALE GENOMIC DNA]</scope>
    <source>
        <strain evidence="7 8">CGMCC 1.10434</strain>
    </source>
</reference>
<accession>A0A1H8NBX0</accession>
<evidence type="ECO:0000256" key="2">
    <source>
        <dbReference type="ARBA" id="ARBA00022692"/>
    </source>
</evidence>
<feature type="transmembrane region" description="Helical" evidence="6">
    <location>
        <begin position="199"/>
        <end position="215"/>
    </location>
</feature>
<evidence type="ECO:0000313" key="7">
    <source>
        <dbReference type="EMBL" id="SEO27052.1"/>
    </source>
</evidence>
<feature type="transmembrane region" description="Helical" evidence="6">
    <location>
        <begin position="176"/>
        <end position="192"/>
    </location>
</feature>
<keyword evidence="7" id="KW-0131">Cell cycle</keyword>
<proteinExistence type="predicted"/>
<gene>
    <name evidence="7" type="ORF">SAMN04488134_105199</name>
</gene>
<dbReference type="Proteomes" id="UP000199300">
    <property type="component" value="Unassembled WGS sequence"/>
</dbReference>
<dbReference type="STRING" id="872970.SAMN04488134_105199"/>
<keyword evidence="3" id="KW-0133">Cell shape</keyword>
<evidence type="ECO:0000256" key="4">
    <source>
        <dbReference type="ARBA" id="ARBA00022989"/>
    </source>
</evidence>
<feature type="transmembrane region" description="Helical" evidence="6">
    <location>
        <begin position="359"/>
        <end position="387"/>
    </location>
</feature>
<feature type="transmembrane region" description="Helical" evidence="6">
    <location>
        <begin position="78"/>
        <end position="98"/>
    </location>
</feature>
<dbReference type="GO" id="GO:0032153">
    <property type="term" value="C:cell division site"/>
    <property type="evidence" value="ECO:0007669"/>
    <property type="project" value="TreeGrafter"/>
</dbReference>
<keyword evidence="8" id="KW-1185">Reference proteome</keyword>
<evidence type="ECO:0000256" key="5">
    <source>
        <dbReference type="ARBA" id="ARBA00023136"/>
    </source>
</evidence>
<feature type="transmembrane region" description="Helical" evidence="6">
    <location>
        <begin position="110"/>
        <end position="131"/>
    </location>
</feature>
<dbReference type="GO" id="GO:0051301">
    <property type="term" value="P:cell division"/>
    <property type="evidence" value="ECO:0007669"/>
    <property type="project" value="UniProtKB-KW"/>
</dbReference>
<dbReference type="EMBL" id="FODJ01000005">
    <property type="protein sequence ID" value="SEO27052.1"/>
    <property type="molecule type" value="Genomic_DNA"/>
</dbReference>
<dbReference type="InterPro" id="IPR047928">
    <property type="entry name" value="Perm_prefix_1"/>
</dbReference>
<dbReference type="OrthoDB" id="2192428at2"/>
<organism evidence="7 8">
    <name type="scientific">Amphibacillus marinus</name>
    <dbReference type="NCBI Taxonomy" id="872970"/>
    <lineage>
        <taxon>Bacteria</taxon>
        <taxon>Bacillati</taxon>
        <taxon>Bacillota</taxon>
        <taxon>Bacilli</taxon>
        <taxon>Bacillales</taxon>
        <taxon>Bacillaceae</taxon>
        <taxon>Amphibacillus</taxon>
    </lineage>
</organism>
<name>A0A1H8NBX0_9BACI</name>